<keyword evidence="3" id="KW-1185">Reference proteome</keyword>
<dbReference type="OrthoDB" id="383171at2759"/>
<organism evidence="2 3">
    <name type="scientific">Plasmodium ovale</name>
    <name type="common">malaria parasite P. ovale</name>
    <dbReference type="NCBI Taxonomy" id="36330"/>
    <lineage>
        <taxon>Eukaryota</taxon>
        <taxon>Sar</taxon>
        <taxon>Alveolata</taxon>
        <taxon>Apicomplexa</taxon>
        <taxon>Aconoidasida</taxon>
        <taxon>Haemosporida</taxon>
        <taxon>Plasmodiidae</taxon>
        <taxon>Plasmodium</taxon>
        <taxon>Plasmodium (Plasmodium)</taxon>
    </lineage>
</organism>
<evidence type="ECO:0000313" key="2">
    <source>
        <dbReference type="EMBL" id="SCQ16588.1"/>
    </source>
</evidence>
<dbReference type="VEuPathDB" id="PlasmoDB:PocGH01_10034100"/>
<feature type="signal peptide" evidence="1">
    <location>
        <begin position="1"/>
        <end position="24"/>
    </location>
</feature>
<dbReference type="Proteomes" id="UP000242942">
    <property type="component" value="Chromosome 10"/>
</dbReference>
<proteinExistence type="predicted"/>
<accession>A0A1D3U8X0</accession>
<dbReference type="AlphaFoldDB" id="A0A1D3U8X0"/>
<dbReference type="VEuPathDB" id="PlasmoDB:POWCR01_000160300"/>
<evidence type="ECO:0000256" key="1">
    <source>
        <dbReference type="SAM" id="SignalP"/>
    </source>
</evidence>
<feature type="chain" id="PRO_5008922135" evidence="1">
    <location>
        <begin position="25"/>
        <end position="152"/>
    </location>
</feature>
<name>A0A1D3U8X0_PLAOA</name>
<gene>
    <name evidence="2" type="primary">PocGH01_10034100</name>
    <name evidence="2" type="ORF">POCGH01_10034100</name>
</gene>
<protein>
    <submittedName>
        <fullName evidence="2">Uncharacterized protein</fullName>
    </submittedName>
</protein>
<evidence type="ECO:0000313" key="3">
    <source>
        <dbReference type="Proteomes" id="UP000242942"/>
    </source>
</evidence>
<reference evidence="2 3" key="1">
    <citation type="submission" date="2016-06" db="EMBL/GenBank/DDBJ databases">
        <authorList>
            <consortium name="Pathogen Informatics"/>
        </authorList>
    </citation>
    <scope>NUCLEOTIDE SEQUENCE [LARGE SCALE GENOMIC DNA]</scope>
    <source>
        <strain evidence="2">PocGH01</strain>
    </source>
</reference>
<sequence>MKSPLRRAFFVFTCLPILMSFSESNLTPIEPSVGKFTNEGGKRQNEKGDNGCNNHQVLKIIKNEMCYKDLPSKSLLMTSKVSNIKELFDGFFEDKELSKMINDCGNYVYLKYLKTVIFTINENVDMVYLQNFLQLLVNNDVCIEFNQDVAIL</sequence>
<dbReference type="EMBL" id="LT594591">
    <property type="protein sequence ID" value="SCQ16588.1"/>
    <property type="molecule type" value="Genomic_DNA"/>
</dbReference>
<keyword evidence="1" id="KW-0732">Signal</keyword>